<evidence type="ECO:0000256" key="1">
    <source>
        <dbReference type="SAM" id="MobiDB-lite"/>
    </source>
</evidence>
<evidence type="ECO:0000313" key="2">
    <source>
        <dbReference type="EMBL" id="KAJ5397210.1"/>
    </source>
</evidence>
<feature type="compositionally biased region" description="Basic and acidic residues" evidence="1">
    <location>
        <begin position="32"/>
        <end position="42"/>
    </location>
</feature>
<dbReference type="OrthoDB" id="4526540at2759"/>
<keyword evidence="3" id="KW-1185">Reference proteome</keyword>
<organism evidence="2 3">
    <name type="scientific">Penicillium cosmopolitanum</name>
    <dbReference type="NCBI Taxonomy" id="1131564"/>
    <lineage>
        <taxon>Eukaryota</taxon>
        <taxon>Fungi</taxon>
        <taxon>Dikarya</taxon>
        <taxon>Ascomycota</taxon>
        <taxon>Pezizomycotina</taxon>
        <taxon>Eurotiomycetes</taxon>
        <taxon>Eurotiomycetidae</taxon>
        <taxon>Eurotiales</taxon>
        <taxon>Aspergillaceae</taxon>
        <taxon>Penicillium</taxon>
    </lineage>
</organism>
<feature type="compositionally biased region" description="Low complexity" evidence="1">
    <location>
        <begin position="1"/>
        <end position="11"/>
    </location>
</feature>
<feature type="region of interest" description="Disordered" evidence="1">
    <location>
        <begin position="1"/>
        <end position="55"/>
    </location>
</feature>
<dbReference type="GeneID" id="81368940"/>
<protein>
    <submittedName>
        <fullName evidence="2">Uncharacterized protein</fullName>
    </submittedName>
</protein>
<sequence>MPQDTQQPTQQNTEHKEGFFERHFDHHHHKNGHDDQESKNGQEDSEGGIRSILKKDETRFKEYIKEDEQLEQEGQTYGGLM</sequence>
<proteinExistence type="predicted"/>
<dbReference type="EMBL" id="JAPZBU010000006">
    <property type="protein sequence ID" value="KAJ5397210.1"/>
    <property type="molecule type" value="Genomic_DNA"/>
</dbReference>
<evidence type="ECO:0000313" key="3">
    <source>
        <dbReference type="Proteomes" id="UP001147747"/>
    </source>
</evidence>
<dbReference type="RefSeq" id="XP_056489262.1">
    <property type="nucleotide sequence ID" value="XM_056629960.1"/>
</dbReference>
<dbReference type="Proteomes" id="UP001147747">
    <property type="component" value="Unassembled WGS sequence"/>
</dbReference>
<gene>
    <name evidence="2" type="ORF">N7509_005323</name>
</gene>
<accession>A0A9W9W268</accession>
<reference evidence="2" key="2">
    <citation type="journal article" date="2023" name="IMA Fungus">
        <title>Comparative genomic study of the Penicillium genus elucidates a diverse pangenome and 15 lateral gene transfer events.</title>
        <authorList>
            <person name="Petersen C."/>
            <person name="Sorensen T."/>
            <person name="Nielsen M.R."/>
            <person name="Sondergaard T.E."/>
            <person name="Sorensen J.L."/>
            <person name="Fitzpatrick D.A."/>
            <person name="Frisvad J.C."/>
            <person name="Nielsen K.L."/>
        </authorList>
    </citation>
    <scope>NUCLEOTIDE SEQUENCE</scope>
    <source>
        <strain evidence="2">IBT 29677</strain>
    </source>
</reference>
<name>A0A9W9W268_9EURO</name>
<reference evidence="2" key="1">
    <citation type="submission" date="2022-12" db="EMBL/GenBank/DDBJ databases">
        <authorList>
            <person name="Petersen C."/>
        </authorList>
    </citation>
    <scope>NUCLEOTIDE SEQUENCE</scope>
    <source>
        <strain evidence="2">IBT 29677</strain>
    </source>
</reference>
<comment type="caution">
    <text evidence="2">The sequence shown here is derived from an EMBL/GenBank/DDBJ whole genome shotgun (WGS) entry which is preliminary data.</text>
</comment>
<dbReference type="AlphaFoldDB" id="A0A9W9W268"/>
<feature type="compositionally biased region" description="Basic and acidic residues" evidence="1">
    <location>
        <begin position="13"/>
        <end position="24"/>
    </location>
</feature>